<organism evidence="2">
    <name type="scientific">Leptosphaeria maculans (strain JN3 / isolate v23.1.3 / race Av1-4-5-6-7-8)</name>
    <name type="common">Blackleg fungus</name>
    <name type="synonym">Phoma lingam</name>
    <dbReference type="NCBI Taxonomy" id="985895"/>
    <lineage>
        <taxon>Eukaryota</taxon>
        <taxon>Fungi</taxon>
        <taxon>Dikarya</taxon>
        <taxon>Ascomycota</taxon>
        <taxon>Pezizomycotina</taxon>
        <taxon>Dothideomycetes</taxon>
        <taxon>Pleosporomycetidae</taxon>
        <taxon>Pleosporales</taxon>
        <taxon>Pleosporineae</taxon>
        <taxon>Leptosphaeriaceae</taxon>
        <taxon>Plenodomus</taxon>
        <taxon>Plenodomus lingam/Leptosphaeria maculans species complex</taxon>
    </lineage>
</organism>
<accession>E4ZQG1</accession>
<name>E4ZQG1_LEPMJ</name>
<reference evidence="2" key="1">
    <citation type="journal article" date="2011" name="Nat. Commun.">
        <title>Effector diversification within compartments of the Leptosphaeria maculans genome affected by Repeat-Induced Point mutations.</title>
        <authorList>
            <person name="Rouxel T."/>
            <person name="Grandaubert J."/>
            <person name="Hane J.K."/>
            <person name="Hoede C."/>
            <person name="van de Wouw A.P."/>
            <person name="Couloux A."/>
            <person name="Dominguez V."/>
            <person name="Anthouard V."/>
            <person name="Bally P."/>
            <person name="Bourras S."/>
            <person name="Cozijnsen A.J."/>
            <person name="Ciuffetti L.M."/>
            <person name="Degrave A."/>
            <person name="Dilmaghani A."/>
            <person name="Duret L."/>
            <person name="Fudal I."/>
            <person name="Goodwin S.B."/>
            <person name="Gout L."/>
            <person name="Glaser N."/>
            <person name="Linglin J."/>
            <person name="Kema G.H.J."/>
            <person name="Lapalu N."/>
            <person name="Lawrence C.B."/>
            <person name="May K."/>
            <person name="Meyer M."/>
            <person name="Ollivier B."/>
            <person name="Poulain J."/>
            <person name="Schoch C.L."/>
            <person name="Simon A."/>
            <person name="Spatafora J.W."/>
            <person name="Stachowiak A."/>
            <person name="Turgeon B.G."/>
            <person name="Tyler B.M."/>
            <person name="Vincent D."/>
            <person name="Weissenbach J."/>
            <person name="Amselem J."/>
            <person name="Quesneville H."/>
            <person name="Oliver R.P."/>
            <person name="Wincker P."/>
            <person name="Balesdent M.-H."/>
            <person name="Howlett B.J."/>
        </authorList>
    </citation>
    <scope>NUCLEOTIDE SEQUENCE [LARGE SCALE GENOMIC DNA]</scope>
    <source>
        <strain evidence="2">JN3 / isolate v23.1.3 / race Av1-4-5-6-7-8</strain>
    </source>
</reference>
<gene>
    <name evidence="1" type="ORF">LEMA_P033100.1</name>
</gene>
<dbReference type="VEuPathDB" id="FungiDB:LEMA_P033100.1"/>
<evidence type="ECO:0000313" key="1">
    <source>
        <dbReference type="EMBL" id="CBX93636.1"/>
    </source>
</evidence>
<sequence>MYGQKVPIPRLGMDVFMLAQPKARAQVDAETHYILLDDAPQTQKSACV</sequence>
<dbReference type="HOGENOM" id="CLU_3160115_0_0_1"/>
<dbReference type="Proteomes" id="UP000002668">
    <property type="component" value="Genome"/>
</dbReference>
<evidence type="ECO:0000313" key="2">
    <source>
        <dbReference type="Proteomes" id="UP000002668"/>
    </source>
</evidence>
<protein>
    <submittedName>
        <fullName evidence="1">Predicted protein</fullName>
    </submittedName>
</protein>
<keyword evidence="2" id="KW-1185">Reference proteome</keyword>
<proteinExistence type="predicted"/>
<dbReference type="InParanoid" id="E4ZQG1"/>
<dbReference type="EMBL" id="FP929116">
    <property type="protein sequence ID" value="CBX93636.1"/>
    <property type="molecule type" value="Genomic_DNA"/>
</dbReference>
<dbReference type="AlphaFoldDB" id="E4ZQG1"/>